<dbReference type="Pfam" id="PF05331">
    <property type="entry name" value="DUF742"/>
    <property type="match status" value="1"/>
</dbReference>
<dbReference type="PANTHER" id="PTHR36221:SF1">
    <property type="entry name" value="DUF742 DOMAIN-CONTAINING PROTEIN"/>
    <property type="match status" value="1"/>
</dbReference>
<feature type="compositionally biased region" description="Acidic residues" evidence="1">
    <location>
        <begin position="1"/>
        <end position="11"/>
    </location>
</feature>
<comment type="caution">
    <text evidence="2">The sequence shown here is derived from an EMBL/GenBank/DDBJ whole genome shotgun (WGS) entry which is preliminary data.</text>
</comment>
<name>A0ABV6N992_9PSEU</name>
<accession>A0ABV6N992</accession>
<dbReference type="InterPro" id="IPR007995">
    <property type="entry name" value="DUF742"/>
</dbReference>
<evidence type="ECO:0000313" key="2">
    <source>
        <dbReference type="EMBL" id="MFC0549155.1"/>
    </source>
</evidence>
<reference evidence="2 3" key="1">
    <citation type="submission" date="2024-09" db="EMBL/GenBank/DDBJ databases">
        <authorList>
            <person name="Sun Q."/>
            <person name="Mori K."/>
        </authorList>
    </citation>
    <scope>NUCLEOTIDE SEQUENCE [LARGE SCALE GENOMIC DNA]</scope>
    <source>
        <strain evidence="2 3">TBRC 1432</strain>
    </source>
</reference>
<feature type="region of interest" description="Disordered" evidence="1">
    <location>
        <begin position="1"/>
        <end position="62"/>
    </location>
</feature>
<evidence type="ECO:0000313" key="3">
    <source>
        <dbReference type="Proteomes" id="UP001589810"/>
    </source>
</evidence>
<evidence type="ECO:0000256" key="1">
    <source>
        <dbReference type="SAM" id="MobiDB-lite"/>
    </source>
</evidence>
<dbReference type="PANTHER" id="PTHR36221">
    <property type="entry name" value="DUF742 DOMAIN-CONTAINING PROTEIN"/>
    <property type="match status" value="1"/>
</dbReference>
<sequence>MSSEDWGEDPAESTFADVLNGFTLNGGGGRTRRGRGEPDGRHAEQPPAAPEPAALPPVAADPDESSAAIVRAYAWTGGRTRSEVPLQIETLVSTSEHGTSTGEPMQAEYRAIADLCAQTRSVAEIAALLSIPLGVSKVLVGDMASLGLVFVHAADNSGDGVPNLGLMERVLSGLRRL</sequence>
<proteinExistence type="predicted"/>
<dbReference type="RefSeq" id="WP_273940258.1">
    <property type="nucleotide sequence ID" value="NZ_CP097263.1"/>
</dbReference>
<dbReference type="EMBL" id="JBHLUD010000020">
    <property type="protein sequence ID" value="MFC0549155.1"/>
    <property type="molecule type" value="Genomic_DNA"/>
</dbReference>
<protein>
    <submittedName>
        <fullName evidence="2">DUF742 domain-containing protein</fullName>
    </submittedName>
</protein>
<organism evidence="2 3">
    <name type="scientific">Kutzneria chonburiensis</name>
    <dbReference type="NCBI Taxonomy" id="1483604"/>
    <lineage>
        <taxon>Bacteria</taxon>
        <taxon>Bacillati</taxon>
        <taxon>Actinomycetota</taxon>
        <taxon>Actinomycetes</taxon>
        <taxon>Pseudonocardiales</taxon>
        <taxon>Pseudonocardiaceae</taxon>
        <taxon>Kutzneria</taxon>
    </lineage>
</organism>
<feature type="compositionally biased region" description="Basic and acidic residues" evidence="1">
    <location>
        <begin position="34"/>
        <end position="44"/>
    </location>
</feature>
<dbReference type="Proteomes" id="UP001589810">
    <property type="component" value="Unassembled WGS sequence"/>
</dbReference>
<gene>
    <name evidence="2" type="ORF">ACFFH7_47120</name>
</gene>
<keyword evidence="3" id="KW-1185">Reference proteome</keyword>